<name>A0A5K7S8X4_9BACT</name>
<evidence type="ECO:0000313" key="3">
    <source>
        <dbReference type="Proteomes" id="UP001193389"/>
    </source>
</evidence>
<dbReference type="Pfam" id="PF00903">
    <property type="entry name" value="Glyoxalase"/>
    <property type="match status" value="1"/>
</dbReference>
<dbReference type="RefSeq" id="WP_318350727.1">
    <property type="nucleotide sequence ID" value="NZ_AP018694.1"/>
</dbReference>
<dbReference type="KEGG" id="anf:AQPE_1911"/>
<dbReference type="AlphaFoldDB" id="A0A5K7S8X4"/>
<proteinExistence type="predicted"/>
<dbReference type="PANTHER" id="PTHR33990:SF1">
    <property type="entry name" value="PROTEIN YJDN"/>
    <property type="match status" value="1"/>
</dbReference>
<dbReference type="SUPFAM" id="SSF54593">
    <property type="entry name" value="Glyoxalase/Bleomycin resistance protein/Dihydroxybiphenyl dioxygenase"/>
    <property type="match status" value="1"/>
</dbReference>
<gene>
    <name evidence="2" type="ORF">AQPE_1911</name>
</gene>
<feature type="domain" description="Glyoxalase/fosfomycin resistance/dioxygenase" evidence="1">
    <location>
        <begin position="10"/>
        <end position="140"/>
    </location>
</feature>
<dbReference type="InterPro" id="IPR029068">
    <property type="entry name" value="Glyas_Bleomycin-R_OHBP_Dase"/>
</dbReference>
<dbReference type="InterPro" id="IPR004360">
    <property type="entry name" value="Glyas_Fos-R_dOase_dom"/>
</dbReference>
<dbReference type="Proteomes" id="UP001193389">
    <property type="component" value="Chromosome"/>
</dbReference>
<dbReference type="EMBL" id="AP018694">
    <property type="protein sequence ID" value="BBE17754.1"/>
    <property type="molecule type" value="Genomic_DNA"/>
</dbReference>
<accession>A0A5K7S8X4</accession>
<evidence type="ECO:0000313" key="2">
    <source>
        <dbReference type="EMBL" id="BBE17754.1"/>
    </source>
</evidence>
<keyword evidence="3" id="KW-1185">Reference proteome</keyword>
<dbReference type="Gene3D" id="3.10.180.10">
    <property type="entry name" value="2,3-Dihydroxybiphenyl 1,2-Dioxygenase, domain 1"/>
    <property type="match status" value="1"/>
</dbReference>
<dbReference type="CDD" id="cd06588">
    <property type="entry name" value="PhnB_like"/>
    <property type="match status" value="1"/>
</dbReference>
<dbReference type="InterPro" id="IPR028973">
    <property type="entry name" value="PhnB-like"/>
</dbReference>
<evidence type="ECO:0000259" key="1">
    <source>
        <dbReference type="Pfam" id="PF00903"/>
    </source>
</evidence>
<reference evidence="2" key="1">
    <citation type="journal article" date="2020" name="Int. J. Syst. Evol. Microbiol.">
        <title>Aquipluma nitroreducens gen. nov. sp. nov., a novel facultatively anaerobic bacterium isolated from a freshwater lake.</title>
        <authorList>
            <person name="Watanabe M."/>
            <person name="Kojima H."/>
            <person name="Fukui M."/>
        </authorList>
    </citation>
    <scope>NUCLEOTIDE SEQUENCE</scope>
    <source>
        <strain evidence="2">MeG22</strain>
    </source>
</reference>
<protein>
    <submittedName>
        <fullName evidence="2">PhnB protein</fullName>
    </submittedName>
</protein>
<sequence>MAKISTYLNFSRNTEEVFNFYKSVFGGDFIDGKINRFGEVPPMEGMPPLPEEDKNLVMHVALPILGDHLLMGSDAPESMGFTVNKGNNVYISIHTDSRSQADDLFAKLAEGGVVEMPMADMFWGDYYGSFTDQFGIKWMINYSTRVLTPDKTH</sequence>
<dbReference type="PANTHER" id="PTHR33990">
    <property type="entry name" value="PROTEIN YJDN-RELATED"/>
    <property type="match status" value="1"/>
</dbReference>
<organism evidence="2 3">
    <name type="scientific">Aquipluma nitroreducens</name>
    <dbReference type="NCBI Taxonomy" id="2010828"/>
    <lineage>
        <taxon>Bacteria</taxon>
        <taxon>Pseudomonadati</taxon>
        <taxon>Bacteroidota</taxon>
        <taxon>Bacteroidia</taxon>
        <taxon>Marinilabiliales</taxon>
        <taxon>Prolixibacteraceae</taxon>
        <taxon>Aquipluma</taxon>
    </lineage>
</organism>